<evidence type="ECO:0000256" key="10">
    <source>
        <dbReference type="SAM" id="MobiDB-lite"/>
    </source>
</evidence>
<dbReference type="Gene3D" id="3.10.580.10">
    <property type="entry name" value="CBS-domain"/>
    <property type="match status" value="1"/>
</dbReference>
<keyword evidence="3 9" id="KW-0812">Transmembrane</keyword>
<keyword evidence="6 8" id="KW-0129">CBS domain</keyword>
<dbReference type="AlphaFoldDB" id="A0A9D2IA91"/>
<evidence type="ECO:0000256" key="1">
    <source>
        <dbReference type="ARBA" id="ARBA00004141"/>
    </source>
</evidence>
<feature type="transmembrane region" description="Helical" evidence="11">
    <location>
        <begin position="100"/>
        <end position="128"/>
    </location>
</feature>
<feature type="compositionally biased region" description="Basic and acidic residues" evidence="10">
    <location>
        <begin position="449"/>
        <end position="466"/>
    </location>
</feature>
<evidence type="ECO:0000259" key="13">
    <source>
        <dbReference type="PROSITE" id="PS51846"/>
    </source>
</evidence>
<dbReference type="PANTHER" id="PTHR22777:SF17">
    <property type="entry name" value="UPF0053 PROTEIN SLL0260"/>
    <property type="match status" value="1"/>
</dbReference>
<comment type="caution">
    <text evidence="14">The sequence shown here is derived from an EMBL/GenBank/DDBJ whole genome shotgun (WGS) entry which is preliminary data.</text>
</comment>
<gene>
    <name evidence="14" type="ORF">H9717_16735</name>
</gene>
<dbReference type="Pfam" id="PF01595">
    <property type="entry name" value="CNNM"/>
    <property type="match status" value="1"/>
</dbReference>
<evidence type="ECO:0000256" key="2">
    <source>
        <dbReference type="ARBA" id="ARBA00006337"/>
    </source>
</evidence>
<reference evidence="14" key="1">
    <citation type="journal article" date="2021" name="PeerJ">
        <title>Extensive microbial diversity within the chicken gut microbiome revealed by metagenomics and culture.</title>
        <authorList>
            <person name="Gilroy R."/>
            <person name="Ravi A."/>
            <person name="Getino M."/>
            <person name="Pursley I."/>
            <person name="Horton D.L."/>
            <person name="Alikhan N.F."/>
            <person name="Baker D."/>
            <person name="Gharbi K."/>
            <person name="Hall N."/>
            <person name="Watson M."/>
            <person name="Adriaenssens E.M."/>
            <person name="Foster-Nyarko E."/>
            <person name="Jarju S."/>
            <person name="Secka A."/>
            <person name="Antonio M."/>
            <person name="Oren A."/>
            <person name="Chaudhuri R.R."/>
            <person name="La Ragione R."/>
            <person name="Hildebrand F."/>
            <person name="Pallen M.J."/>
        </authorList>
    </citation>
    <scope>NUCLEOTIDE SEQUENCE</scope>
    <source>
        <strain evidence="14">CHK179-7159</strain>
    </source>
</reference>
<dbReference type="FunFam" id="3.10.580.10:FF:000002">
    <property type="entry name" value="Magnesium/cobalt efflux protein CorC"/>
    <property type="match status" value="1"/>
</dbReference>
<dbReference type="Pfam" id="PF00571">
    <property type="entry name" value="CBS"/>
    <property type="match status" value="2"/>
</dbReference>
<sequence>MDSIVGKLLLQVVLIALNAFFAATEIAVVSLNTTKLKKMEEEGDKRATRLLKMVDAPSAFLSTIQIAITLSGFLGSAFAADSFSGYIVNWVYNGLGLTMIPAGVMNGIATVVTTIILSYFSLVFGELVPKRVAMQKSFQVACFTSRVVSAVATVMRPVIWLLSVSTNGMLKLLHLKTEAEEETVTEEEIRMMIDLGGQKGTIDQEEQEWIENVFRFDDISVREAMTRTADVEAFSLKATDEEIIHTIRETGLSRYPVYDEDVNDIVGILNARDFLLERGAEHPRSLKELLRTPYFVPESIHADDLFRDMQTKKVHIAIVIDEYGQTAGIITIEDLLEEIVGNIYDEFDPAEAPEMEKLGDNLWRVNGGVFIDELAEELDIDLPEDADYDTVGGMIFSCLHTIPADGSQFDVQVNGLDIHVEKIEDRRIEEALIRKLPQEEPEEENGENDQNKKEQNKKEQNKKEQN</sequence>
<accession>A0A9D2IA91</accession>
<evidence type="ECO:0000313" key="15">
    <source>
        <dbReference type="Proteomes" id="UP000886858"/>
    </source>
</evidence>
<feature type="domain" description="CBS" evidence="12">
    <location>
        <begin position="289"/>
        <end position="346"/>
    </location>
</feature>
<evidence type="ECO:0000256" key="9">
    <source>
        <dbReference type="PROSITE-ProRule" id="PRU01193"/>
    </source>
</evidence>
<dbReference type="Pfam" id="PF03471">
    <property type="entry name" value="CorC_HlyC"/>
    <property type="match status" value="1"/>
</dbReference>
<dbReference type="InterPro" id="IPR036318">
    <property type="entry name" value="FAD-bd_PCMH-like_sf"/>
</dbReference>
<evidence type="ECO:0000256" key="4">
    <source>
        <dbReference type="ARBA" id="ARBA00022737"/>
    </source>
</evidence>
<proteinExistence type="inferred from homology"/>
<dbReference type="EMBL" id="DWYY01000199">
    <property type="protein sequence ID" value="HJA94734.1"/>
    <property type="molecule type" value="Genomic_DNA"/>
</dbReference>
<dbReference type="SUPFAM" id="SSF54631">
    <property type="entry name" value="CBS-domain pair"/>
    <property type="match status" value="1"/>
</dbReference>
<feature type="transmembrane region" description="Helical" evidence="11">
    <location>
        <begin position="12"/>
        <end position="33"/>
    </location>
</feature>
<dbReference type="CDD" id="cd04590">
    <property type="entry name" value="CBS_pair_CorC_HlyC_assoc"/>
    <property type="match status" value="1"/>
</dbReference>
<evidence type="ECO:0000256" key="8">
    <source>
        <dbReference type="PROSITE-ProRule" id="PRU00703"/>
    </source>
</evidence>
<dbReference type="InterPro" id="IPR000644">
    <property type="entry name" value="CBS_dom"/>
</dbReference>
<keyword evidence="4" id="KW-0677">Repeat</keyword>
<name>A0A9D2IA91_9FIRM</name>
<feature type="domain" description="CBS" evidence="12">
    <location>
        <begin position="225"/>
        <end position="284"/>
    </location>
</feature>
<evidence type="ECO:0000259" key="12">
    <source>
        <dbReference type="PROSITE" id="PS51371"/>
    </source>
</evidence>
<evidence type="ECO:0000313" key="14">
    <source>
        <dbReference type="EMBL" id="HJA94734.1"/>
    </source>
</evidence>
<evidence type="ECO:0000256" key="11">
    <source>
        <dbReference type="SAM" id="Phobius"/>
    </source>
</evidence>
<dbReference type="InterPro" id="IPR005170">
    <property type="entry name" value="Transptr-assoc_dom"/>
</dbReference>
<reference evidence="14" key="2">
    <citation type="submission" date="2021-04" db="EMBL/GenBank/DDBJ databases">
        <authorList>
            <person name="Gilroy R."/>
        </authorList>
    </citation>
    <scope>NUCLEOTIDE SEQUENCE</scope>
    <source>
        <strain evidence="14">CHK179-7159</strain>
    </source>
</reference>
<evidence type="ECO:0000256" key="7">
    <source>
        <dbReference type="ARBA" id="ARBA00023136"/>
    </source>
</evidence>
<comment type="similarity">
    <text evidence="2">Belongs to the UPF0053 family.</text>
</comment>
<protein>
    <submittedName>
        <fullName evidence="14">Hemolysin family protein</fullName>
    </submittedName>
</protein>
<dbReference type="SMART" id="SM00116">
    <property type="entry name" value="CBS"/>
    <property type="match status" value="2"/>
</dbReference>
<dbReference type="InterPro" id="IPR002550">
    <property type="entry name" value="CNNM"/>
</dbReference>
<keyword evidence="7 9" id="KW-0472">Membrane</keyword>
<organism evidence="14 15">
    <name type="scientific">Candidatus Eisenbergiella merdipullorum</name>
    <dbReference type="NCBI Taxonomy" id="2838553"/>
    <lineage>
        <taxon>Bacteria</taxon>
        <taxon>Bacillati</taxon>
        <taxon>Bacillota</taxon>
        <taxon>Clostridia</taxon>
        <taxon>Lachnospirales</taxon>
        <taxon>Lachnospiraceae</taxon>
        <taxon>Eisenbergiella</taxon>
    </lineage>
</organism>
<feature type="domain" description="CNNM transmembrane" evidence="13">
    <location>
        <begin position="1"/>
        <end position="206"/>
    </location>
</feature>
<feature type="region of interest" description="Disordered" evidence="10">
    <location>
        <begin position="433"/>
        <end position="466"/>
    </location>
</feature>
<dbReference type="PROSITE" id="PS51371">
    <property type="entry name" value="CBS"/>
    <property type="match status" value="2"/>
</dbReference>
<comment type="subcellular location">
    <subcellularLocation>
        <location evidence="1">Membrane</location>
        <topology evidence="1">Multi-pass membrane protein</topology>
    </subcellularLocation>
</comment>
<dbReference type="SUPFAM" id="SSF56176">
    <property type="entry name" value="FAD-binding/transporter-associated domain-like"/>
    <property type="match status" value="1"/>
</dbReference>
<keyword evidence="5 9" id="KW-1133">Transmembrane helix</keyword>
<dbReference type="Gene3D" id="3.30.465.10">
    <property type="match status" value="1"/>
</dbReference>
<evidence type="ECO:0000256" key="6">
    <source>
        <dbReference type="ARBA" id="ARBA00023122"/>
    </source>
</evidence>
<dbReference type="GO" id="GO:0050660">
    <property type="term" value="F:flavin adenine dinucleotide binding"/>
    <property type="evidence" value="ECO:0007669"/>
    <property type="project" value="InterPro"/>
</dbReference>
<dbReference type="Proteomes" id="UP000886858">
    <property type="component" value="Unassembled WGS sequence"/>
</dbReference>
<dbReference type="PROSITE" id="PS51846">
    <property type="entry name" value="CNNM"/>
    <property type="match status" value="1"/>
</dbReference>
<dbReference type="PANTHER" id="PTHR22777">
    <property type="entry name" value="HEMOLYSIN-RELATED"/>
    <property type="match status" value="1"/>
</dbReference>
<feature type="transmembrane region" description="Helical" evidence="11">
    <location>
        <begin position="140"/>
        <end position="162"/>
    </location>
</feature>
<dbReference type="SMART" id="SM01091">
    <property type="entry name" value="CorC_HlyC"/>
    <property type="match status" value="1"/>
</dbReference>
<dbReference type="InterPro" id="IPR046342">
    <property type="entry name" value="CBS_dom_sf"/>
</dbReference>
<dbReference type="InterPro" id="IPR016169">
    <property type="entry name" value="FAD-bd_PCMH_sub2"/>
</dbReference>
<evidence type="ECO:0000256" key="5">
    <source>
        <dbReference type="ARBA" id="ARBA00022989"/>
    </source>
</evidence>
<dbReference type="GO" id="GO:0005886">
    <property type="term" value="C:plasma membrane"/>
    <property type="evidence" value="ECO:0007669"/>
    <property type="project" value="TreeGrafter"/>
</dbReference>
<dbReference type="InterPro" id="IPR044751">
    <property type="entry name" value="Ion_transp-like_CBS"/>
</dbReference>
<evidence type="ECO:0000256" key="3">
    <source>
        <dbReference type="ARBA" id="ARBA00022692"/>
    </source>
</evidence>
<feature type="transmembrane region" description="Helical" evidence="11">
    <location>
        <begin position="54"/>
        <end position="80"/>
    </location>
</feature>